<dbReference type="InterPro" id="IPR014044">
    <property type="entry name" value="CAP_dom"/>
</dbReference>
<evidence type="ECO:0000313" key="3">
    <source>
        <dbReference type="EMBL" id="EGT42519.1"/>
    </source>
</evidence>
<dbReference type="FunFam" id="3.40.33.10:FF:000013">
    <property type="entry name" value="SCP-Like extracellular protein"/>
    <property type="match status" value="1"/>
</dbReference>
<protein>
    <recommendedName>
        <fullName evidence="2">SCP domain-containing protein</fullName>
    </recommendedName>
</protein>
<sequence length="209" mass="23053">MRFALICFALIEAALAGFSPEGQAAIVKAHNELRSAVANGKYVAKDTPLGPANNMRKLSWDNDLAKYAQSYADTCPEGHLKGDKDYGENLYWAYSSAPMNELDPFGVKASQRWEGEFKEFGYLCDTYTKKTNEFGIGHATQMLWAETTLIGCGIKNCGKGGKKDMYTVAVVCRYRKPGNWINSNIYNKGEPCSKCPPGTKCEKETGLCV</sequence>
<feature type="chain" id="PRO_5003404434" description="SCP domain-containing protein" evidence="1">
    <location>
        <begin position="17"/>
        <end position="209"/>
    </location>
</feature>
<dbReference type="OMA" id="GENIWEL"/>
<dbReference type="STRING" id="135651.G0MRV4"/>
<dbReference type="OrthoDB" id="5876828at2759"/>
<dbReference type="CDD" id="cd05380">
    <property type="entry name" value="CAP_euk"/>
    <property type="match status" value="1"/>
</dbReference>
<accession>G0MRV4</accession>
<dbReference type="InterPro" id="IPR002413">
    <property type="entry name" value="V5_allergen-like"/>
</dbReference>
<feature type="domain" description="SCP" evidence="2">
    <location>
        <begin position="21"/>
        <end position="182"/>
    </location>
</feature>
<evidence type="ECO:0000313" key="4">
    <source>
        <dbReference type="Proteomes" id="UP000008068"/>
    </source>
</evidence>
<dbReference type="InParanoid" id="G0MRV4"/>
<reference evidence="4" key="1">
    <citation type="submission" date="2011-07" db="EMBL/GenBank/DDBJ databases">
        <authorList>
            <consortium name="Caenorhabditis brenneri Sequencing and Analysis Consortium"/>
            <person name="Wilson R.K."/>
        </authorList>
    </citation>
    <scope>NUCLEOTIDE SEQUENCE [LARGE SCALE GENOMIC DNA]</scope>
    <source>
        <strain evidence="4">PB2801</strain>
    </source>
</reference>
<feature type="signal peptide" evidence="1">
    <location>
        <begin position="1"/>
        <end position="16"/>
    </location>
</feature>
<dbReference type="PRINTS" id="PR00837">
    <property type="entry name" value="V5TPXLIKE"/>
</dbReference>
<dbReference type="SMART" id="SM00198">
    <property type="entry name" value="SCP"/>
    <property type="match status" value="1"/>
</dbReference>
<evidence type="ECO:0000256" key="1">
    <source>
        <dbReference type="SAM" id="SignalP"/>
    </source>
</evidence>
<name>G0MRV4_CAEBE</name>
<dbReference type="Gene3D" id="3.40.33.10">
    <property type="entry name" value="CAP"/>
    <property type="match status" value="1"/>
</dbReference>
<keyword evidence="1" id="KW-0732">Signal</keyword>
<dbReference type="InterPro" id="IPR001283">
    <property type="entry name" value="CRISP-related"/>
</dbReference>
<dbReference type="AlphaFoldDB" id="G0MRV4"/>
<dbReference type="InterPro" id="IPR035940">
    <property type="entry name" value="CAP_sf"/>
</dbReference>
<dbReference type="PRINTS" id="PR00838">
    <property type="entry name" value="V5ALLERGEN"/>
</dbReference>
<organism evidence="4">
    <name type="scientific">Caenorhabditis brenneri</name>
    <name type="common">Nematode worm</name>
    <dbReference type="NCBI Taxonomy" id="135651"/>
    <lineage>
        <taxon>Eukaryota</taxon>
        <taxon>Metazoa</taxon>
        <taxon>Ecdysozoa</taxon>
        <taxon>Nematoda</taxon>
        <taxon>Chromadorea</taxon>
        <taxon>Rhabditida</taxon>
        <taxon>Rhabditina</taxon>
        <taxon>Rhabditomorpha</taxon>
        <taxon>Rhabditoidea</taxon>
        <taxon>Rhabditidae</taxon>
        <taxon>Peloderinae</taxon>
        <taxon>Caenorhabditis</taxon>
    </lineage>
</organism>
<gene>
    <name evidence="3" type="ORF">CAEBREN_00080</name>
</gene>
<dbReference type="eggNOG" id="KOG3017">
    <property type="taxonomic scope" value="Eukaryota"/>
</dbReference>
<dbReference type="Pfam" id="PF00188">
    <property type="entry name" value="CAP"/>
    <property type="match status" value="1"/>
</dbReference>
<dbReference type="HOGENOM" id="CLU_035730_7_1_1"/>
<dbReference type="EMBL" id="GL379809">
    <property type="protein sequence ID" value="EGT42519.1"/>
    <property type="molecule type" value="Genomic_DNA"/>
</dbReference>
<keyword evidence="4" id="KW-1185">Reference proteome</keyword>
<dbReference type="Proteomes" id="UP000008068">
    <property type="component" value="Unassembled WGS sequence"/>
</dbReference>
<dbReference type="SUPFAM" id="SSF55797">
    <property type="entry name" value="PR-1-like"/>
    <property type="match status" value="1"/>
</dbReference>
<evidence type="ECO:0000259" key="2">
    <source>
        <dbReference type="SMART" id="SM00198"/>
    </source>
</evidence>
<proteinExistence type="predicted"/>
<dbReference type="PANTHER" id="PTHR10334">
    <property type="entry name" value="CYSTEINE-RICH SECRETORY PROTEIN-RELATED"/>
    <property type="match status" value="1"/>
</dbReference>